<feature type="compositionally biased region" description="Basic and acidic residues" evidence="1">
    <location>
        <begin position="364"/>
        <end position="381"/>
    </location>
</feature>
<sequence>MSILFDDITFPTELYDQTNGGFSHPIKSLLLFAPRVLDQHAPPTKAAPAPVAAAAASQSAWPVKTALKVGLEVAGEIARAALRSRETSSGRERPEVKSTAKETARVKTAGKEKGQAAGKSQAAGAPDAESEEEDAKKNLQKKEPEPEPDGCTAVAVATGALLSTLAVVAAYQASKAHGHASFHSSFRDCLASASEALASTRAWCAERRALQLPVPDLVTRDVAKLAALVDALEKVDMGEGHDNALVPVWIGCGAAATLCASALFGFVGGPATLAATAAFRVGAAGMFAACAWGAVVKGRYSAKVYEESLKMVAARGQGLVGEMERVDRGPAVLRALRLEEVAEVGAPPPVAVPSGKPPAPVVEGEARRRPRREFEADRVLA</sequence>
<feature type="transmembrane region" description="Helical" evidence="2">
    <location>
        <begin position="273"/>
        <end position="295"/>
    </location>
</feature>
<organism evidence="3 4">
    <name type="scientific">Blyttiomyces helicus</name>
    <dbReference type="NCBI Taxonomy" id="388810"/>
    <lineage>
        <taxon>Eukaryota</taxon>
        <taxon>Fungi</taxon>
        <taxon>Fungi incertae sedis</taxon>
        <taxon>Chytridiomycota</taxon>
        <taxon>Chytridiomycota incertae sedis</taxon>
        <taxon>Chytridiomycetes</taxon>
        <taxon>Chytridiomycetes incertae sedis</taxon>
        <taxon>Blyttiomyces</taxon>
    </lineage>
</organism>
<feature type="compositionally biased region" description="Pro residues" evidence="1">
    <location>
        <begin position="347"/>
        <end position="360"/>
    </location>
</feature>
<reference evidence="4" key="1">
    <citation type="journal article" date="2018" name="Nat. Microbiol.">
        <title>Leveraging single-cell genomics to expand the fungal tree of life.</title>
        <authorList>
            <person name="Ahrendt S.R."/>
            <person name="Quandt C.A."/>
            <person name="Ciobanu D."/>
            <person name="Clum A."/>
            <person name="Salamov A."/>
            <person name="Andreopoulos B."/>
            <person name="Cheng J.F."/>
            <person name="Woyke T."/>
            <person name="Pelin A."/>
            <person name="Henrissat B."/>
            <person name="Reynolds N.K."/>
            <person name="Benny G.L."/>
            <person name="Smith M.E."/>
            <person name="James T.Y."/>
            <person name="Grigoriev I.V."/>
        </authorList>
    </citation>
    <scope>NUCLEOTIDE SEQUENCE [LARGE SCALE GENOMIC DNA]</scope>
</reference>
<feature type="region of interest" description="Disordered" evidence="1">
    <location>
        <begin position="83"/>
        <end position="151"/>
    </location>
</feature>
<dbReference type="OrthoDB" id="2163148at2759"/>
<feature type="transmembrane region" description="Helical" evidence="2">
    <location>
        <begin position="244"/>
        <end position="267"/>
    </location>
</feature>
<evidence type="ECO:0000256" key="2">
    <source>
        <dbReference type="SAM" id="Phobius"/>
    </source>
</evidence>
<feature type="compositionally biased region" description="Basic and acidic residues" evidence="1">
    <location>
        <begin position="134"/>
        <end position="145"/>
    </location>
</feature>
<dbReference type="AlphaFoldDB" id="A0A4P9VYZ2"/>
<proteinExistence type="predicted"/>
<protein>
    <submittedName>
        <fullName evidence="3">Uncharacterized protein</fullName>
    </submittedName>
</protein>
<keyword evidence="2" id="KW-0472">Membrane</keyword>
<evidence type="ECO:0000313" key="3">
    <source>
        <dbReference type="EMBL" id="RKO85019.1"/>
    </source>
</evidence>
<dbReference type="Proteomes" id="UP000269721">
    <property type="component" value="Unassembled WGS sequence"/>
</dbReference>
<gene>
    <name evidence="3" type="ORF">BDK51DRAFT_48415</name>
</gene>
<accession>A0A4P9VYZ2</accession>
<keyword evidence="2" id="KW-0812">Transmembrane</keyword>
<evidence type="ECO:0000313" key="4">
    <source>
        <dbReference type="Proteomes" id="UP000269721"/>
    </source>
</evidence>
<feature type="compositionally biased region" description="Basic and acidic residues" evidence="1">
    <location>
        <begin position="83"/>
        <end position="114"/>
    </location>
</feature>
<evidence type="ECO:0000256" key="1">
    <source>
        <dbReference type="SAM" id="MobiDB-lite"/>
    </source>
</evidence>
<dbReference type="EMBL" id="KZ999492">
    <property type="protein sequence ID" value="RKO85019.1"/>
    <property type="molecule type" value="Genomic_DNA"/>
</dbReference>
<keyword evidence="2" id="KW-1133">Transmembrane helix</keyword>
<feature type="compositionally biased region" description="Low complexity" evidence="1">
    <location>
        <begin position="115"/>
        <end position="125"/>
    </location>
</feature>
<name>A0A4P9VYZ2_9FUNG</name>
<feature type="region of interest" description="Disordered" evidence="1">
    <location>
        <begin position="347"/>
        <end position="381"/>
    </location>
</feature>
<keyword evidence="4" id="KW-1185">Reference proteome</keyword>